<proteinExistence type="inferred from homology"/>
<evidence type="ECO:0000256" key="2">
    <source>
        <dbReference type="ARBA" id="ARBA00017294"/>
    </source>
</evidence>
<dbReference type="EMBL" id="JBJJXI010000197">
    <property type="protein sequence ID" value="KAL3383411.1"/>
    <property type="molecule type" value="Genomic_DNA"/>
</dbReference>
<organism evidence="5 6">
    <name type="scientific">Trichogramma kaykai</name>
    <dbReference type="NCBI Taxonomy" id="54128"/>
    <lineage>
        <taxon>Eukaryota</taxon>
        <taxon>Metazoa</taxon>
        <taxon>Ecdysozoa</taxon>
        <taxon>Arthropoda</taxon>
        <taxon>Hexapoda</taxon>
        <taxon>Insecta</taxon>
        <taxon>Pterygota</taxon>
        <taxon>Neoptera</taxon>
        <taxon>Endopterygota</taxon>
        <taxon>Hymenoptera</taxon>
        <taxon>Apocrita</taxon>
        <taxon>Proctotrupomorpha</taxon>
        <taxon>Chalcidoidea</taxon>
        <taxon>Trichogrammatidae</taxon>
        <taxon>Trichogramma</taxon>
    </lineage>
</organism>
<feature type="region of interest" description="Disordered" evidence="3">
    <location>
        <begin position="102"/>
        <end position="155"/>
    </location>
</feature>
<dbReference type="Proteomes" id="UP001627154">
    <property type="component" value="Unassembled WGS sequence"/>
</dbReference>
<gene>
    <name evidence="5" type="ORF">TKK_020682</name>
</gene>
<reference evidence="5 6" key="1">
    <citation type="journal article" date="2024" name="bioRxiv">
        <title>A reference genome for Trichogramma kaykai: A tiny desert-dwelling parasitoid wasp with competing sex-ratio distorters.</title>
        <authorList>
            <person name="Culotta J."/>
            <person name="Lindsey A.R."/>
        </authorList>
    </citation>
    <scope>NUCLEOTIDE SEQUENCE [LARGE SCALE GENOMIC DNA]</scope>
    <source>
        <strain evidence="5 6">KSX58</strain>
    </source>
</reference>
<keyword evidence="6" id="KW-1185">Reference proteome</keyword>
<dbReference type="Pfam" id="PF05178">
    <property type="entry name" value="Kri1"/>
    <property type="match status" value="1"/>
</dbReference>
<comment type="similarity">
    <text evidence="1">Belongs to the KRI1 family.</text>
</comment>
<protein>
    <recommendedName>
        <fullName evidence="2">Protein KRI1 homolog</fullName>
    </recommendedName>
</protein>
<evidence type="ECO:0000256" key="3">
    <source>
        <dbReference type="SAM" id="MobiDB-lite"/>
    </source>
</evidence>
<dbReference type="AlphaFoldDB" id="A0ABD2VSW8"/>
<comment type="caution">
    <text evidence="5">The sequence shown here is derived from an EMBL/GenBank/DDBJ whole genome shotgun (WGS) entry which is preliminary data.</text>
</comment>
<evidence type="ECO:0000313" key="6">
    <source>
        <dbReference type="Proteomes" id="UP001627154"/>
    </source>
</evidence>
<feature type="compositionally biased region" description="Basic and acidic residues" evidence="3">
    <location>
        <begin position="606"/>
        <end position="637"/>
    </location>
</feature>
<feature type="region of interest" description="Disordered" evidence="3">
    <location>
        <begin position="590"/>
        <end position="735"/>
    </location>
</feature>
<dbReference type="Pfam" id="PF12936">
    <property type="entry name" value="Kri1_C"/>
    <property type="match status" value="1"/>
</dbReference>
<accession>A0ABD2VSW8</accession>
<evidence type="ECO:0000259" key="4">
    <source>
        <dbReference type="Pfam" id="PF12936"/>
    </source>
</evidence>
<feature type="compositionally biased region" description="Basic and acidic residues" evidence="3">
    <location>
        <begin position="675"/>
        <end position="689"/>
    </location>
</feature>
<feature type="compositionally biased region" description="Basic and acidic residues" evidence="3">
    <location>
        <begin position="132"/>
        <end position="154"/>
    </location>
</feature>
<dbReference type="PANTHER" id="PTHR14490">
    <property type="entry name" value="ZINC FINGER, ZZ TYPE"/>
    <property type="match status" value="1"/>
</dbReference>
<evidence type="ECO:0000256" key="1">
    <source>
        <dbReference type="ARBA" id="ARBA00007473"/>
    </source>
</evidence>
<feature type="compositionally biased region" description="Basic residues" evidence="3">
    <location>
        <begin position="718"/>
        <end position="732"/>
    </location>
</feature>
<dbReference type="InterPro" id="IPR024626">
    <property type="entry name" value="Kri1-like_C"/>
</dbReference>
<feature type="compositionally biased region" description="Basic and acidic residues" evidence="3">
    <location>
        <begin position="102"/>
        <end position="123"/>
    </location>
</feature>
<dbReference type="InterPro" id="IPR018034">
    <property type="entry name" value="Kri1"/>
</dbReference>
<feature type="compositionally biased region" description="Low complexity" evidence="3">
    <location>
        <begin position="659"/>
        <end position="670"/>
    </location>
</feature>
<feature type="domain" description="Kri1-like C-terminal" evidence="4">
    <location>
        <begin position="495"/>
        <end position="581"/>
    </location>
</feature>
<feature type="compositionally biased region" description="Polar residues" evidence="3">
    <location>
        <begin position="695"/>
        <end position="714"/>
    </location>
</feature>
<sequence length="770" mass="91632">MPKLFDDQDSSGAEEELKINEEYAKNYDNWRKKEELQKLKVSGDNVNLDDNSDESTSSSEDDDDDEEIISKELDKDFFKTLACLKNRDPRIYDRNVKFFKDHKESEQAVDKSKKNNKKEKPMNLREYNNKLLVEKEGKLSDSEDEDKEKKKDENLPYVQQIATIQESIGKALQEIDENDDGDEIIKQKINTEEDIKEEDHDIIDFLKGKEINMNEEEKKDFEPLRNYWNNSNLDKSEQFLRDYILNKKFLGRNDDNDQKNDFDAHLNLSEDEKDLIKQEEFEHKYNFRFEEPDQEFLKRYPRTLENSMRKKDTRRADKRAELKKRKEEEKMQKREKLKELKVLKRKEIEEKLEKLKEITGNDDIQLNMVDLEEDFDPDVYDKKMRQVFNDDYYAAAENEDVKPEFPEIDEELCIEPNWDNYDPQNDEIDEESAPHNNEPHCEDPDFNMDAEYDGTQNLQDKIIESTKTKKRRRRSKFSELIAKEKPKFDPNQHASYKEYYDQYYALDYEDIIGDIPCRFKYREVVPNDYGLTLEEILAADEKELNRWCSLKKALQYKPEHVEKNDVKLYQEKAKNEYLKRKILKSLYNEPEEEADEILAPGTSNNKEIHNSTKKSEKEIKKSKESSDSIDANNEKQQKSKKKRKRESINSQIKTEESSETNTVSVEEQTNSSKKFKIESKTHSKEEEKTSNSNTANNKIQASSKITDQDGNSFISKKELRKQKYKQRNKKFNKKEQAEGDLYSLSEERLKAYGLNPKKFKNKMKYMKKKL</sequence>
<name>A0ABD2VSW8_9HYME</name>
<dbReference type="PANTHER" id="PTHR14490:SF5">
    <property type="entry name" value="PROTEIN KRI1 HOMOLOG"/>
    <property type="match status" value="1"/>
</dbReference>
<feature type="region of interest" description="Disordered" evidence="3">
    <location>
        <begin position="41"/>
        <end position="68"/>
    </location>
</feature>
<feature type="region of interest" description="Disordered" evidence="3">
    <location>
        <begin position="307"/>
        <end position="330"/>
    </location>
</feature>
<evidence type="ECO:0000313" key="5">
    <source>
        <dbReference type="EMBL" id="KAL3383411.1"/>
    </source>
</evidence>